<organism evidence="2 3">
    <name type="scientific">Synaphobranchus kaupii</name>
    <name type="common">Kaup's arrowtooth eel</name>
    <dbReference type="NCBI Taxonomy" id="118154"/>
    <lineage>
        <taxon>Eukaryota</taxon>
        <taxon>Metazoa</taxon>
        <taxon>Chordata</taxon>
        <taxon>Craniata</taxon>
        <taxon>Vertebrata</taxon>
        <taxon>Euteleostomi</taxon>
        <taxon>Actinopterygii</taxon>
        <taxon>Neopterygii</taxon>
        <taxon>Teleostei</taxon>
        <taxon>Anguilliformes</taxon>
        <taxon>Synaphobranchidae</taxon>
        <taxon>Synaphobranchus</taxon>
    </lineage>
</organism>
<reference evidence="2" key="1">
    <citation type="journal article" date="2023" name="Science">
        <title>Genome structures resolve the early diversification of teleost fishes.</title>
        <authorList>
            <person name="Parey E."/>
            <person name="Louis A."/>
            <person name="Montfort J."/>
            <person name="Bouchez O."/>
            <person name="Roques C."/>
            <person name="Iampietro C."/>
            <person name="Lluch J."/>
            <person name="Castinel A."/>
            <person name="Donnadieu C."/>
            <person name="Desvignes T."/>
            <person name="Floi Bucao C."/>
            <person name="Jouanno E."/>
            <person name="Wen M."/>
            <person name="Mejri S."/>
            <person name="Dirks R."/>
            <person name="Jansen H."/>
            <person name="Henkel C."/>
            <person name="Chen W.J."/>
            <person name="Zahm M."/>
            <person name="Cabau C."/>
            <person name="Klopp C."/>
            <person name="Thompson A.W."/>
            <person name="Robinson-Rechavi M."/>
            <person name="Braasch I."/>
            <person name="Lecointre G."/>
            <person name="Bobe J."/>
            <person name="Postlethwait J.H."/>
            <person name="Berthelot C."/>
            <person name="Roest Crollius H."/>
            <person name="Guiguen Y."/>
        </authorList>
    </citation>
    <scope>NUCLEOTIDE SEQUENCE</scope>
    <source>
        <strain evidence="2">WJC10195</strain>
    </source>
</reference>
<proteinExistence type="predicted"/>
<protein>
    <submittedName>
        <fullName evidence="2">Uncharacterized protein</fullName>
    </submittedName>
</protein>
<dbReference type="EMBL" id="JAINUF010000006">
    <property type="protein sequence ID" value="KAJ8357409.1"/>
    <property type="molecule type" value="Genomic_DNA"/>
</dbReference>
<comment type="caution">
    <text evidence="2">The sequence shown here is derived from an EMBL/GenBank/DDBJ whole genome shotgun (WGS) entry which is preliminary data.</text>
</comment>
<dbReference type="AlphaFoldDB" id="A0A9Q1FFP1"/>
<gene>
    <name evidence="2" type="ORF">SKAU_G00202030</name>
</gene>
<name>A0A9Q1FFP1_SYNKA</name>
<feature type="region of interest" description="Disordered" evidence="1">
    <location>
        <begin position="44"/>
        <end position="69"/>
    </location>
</feature>
<evidence type="ECO:0000313" key="2">
    <source>
        <dbReference type="EMBL" id="KAJ8357409.1"/>
    </source>
</evidence>
<evidence type="ECO:0000313" key="3">
    <source>
        <dbReference type="Proteomes" id="UP001152622"/>
    </source>
</evidence>
<accession>A0A9Q1FFP1</accession>
<feature type="region of interest" description="Disordered" evidence="1">
    <location>
        <begin position="1"/>
        <end position="24"/>
    </location>
</feature>
<sequence length="307" mass="33613">MATWGRRRFGGPHRERGGKKRGAHRRAGLIKQLINLEQLKVEPSPPTVGPPLHHRAHSGPVLQTESSVRGQRNWRAEEMNLSGASIGDCAIVTRRLLPTSSASRSPPSEVSAGDYAVRHRAVGSYLLNESRWAVWPVLAITLSYALMFKRRDSPITERRAVITIQTLNASSQREEHTIQLLLDITLAPWLPSSSEQSPPSCCQLADAVMTETRLPKRPCSGSASDARGFPPAPRSTAPIVLPGGAPCLGIFKPDRRRRRAVAQGISSRLICIPSAGLGPSRLRARRIKWNERRGPRADGGRVSISIP</sequence>
<keyword evidence="3" id="KW-1185">Reference proteome</keyword>
<evidence type="ECO:0000256" key="1">
    <source>
        <dbReference type="SAM" id="MobiDB-lite"/>
    </source>
</evidence>
<dbReference type="Proteomes" id="UP001152622">
    <property type="component" value="Chromosome 6"/>
</dbReference>